<organism evidence="2 3">
    <name type="scientific">Brugia timori</name>
    <dbReference type="NCBI Taxonomy" id="42155"/>
    <lineage>
        <taxon>Eukaryota</taxon>
        <taxon>Metazoa</taxon>
        <taxon>Ecdysozoa</taxon>
        <taxon>Nematoda</taxon>
        <taxon>Chromadorea</taxon>
        <taxon>Rhabditida</taxon>
        <taxon>Spirurina</taxon>
        <taxon>Spiruromorpha</taxon>
        <taxon>Filarioidea</taxon>
        <taxon>Onchocercidae</taxon>
        <taxon>Brugia</taxon>
    </lineage>
</organism>
<evidence type="ECO:0000256" key="1">
    <source>
        <dbReference type="SAM" id="Phobius"/>
    </source>
</evidence>
<gene>
    <name evidence="2" type="ORF">BTMF_LOCUS3806</name>
</gene>
<keyword evidence="1" id="KW-0812">Transmembrane</keyword>
<name>A0A3P7T1R1_9BILA</name>
<accession>A0A3P7T1R1</accession>
<evidence type="ECO:0000313" key="3">
    <source>
        <dbReference type="Proteomes" id="UP000280834"/>
    </source>
</evidence>
<reference evidence="2 3" key="1">
    <citation type="submission" date="2018-11" db="EMBL/GenBank/DDBJ databases">
        <authorList>
            <consortium name="Pathogen Informatics"/>
        </authorList>
    </citation>
    <scope>NUCLEOTIDE SEQUENCE [LARGE SCALE GENOMIC DNA]</scope>
</reference>
<dbReference type="Proteomes" id="UP000280834">
    <property type="component" value="Unassembled WGS sequence"/>
</dbReference>
<dbReference type="AlphaFoldDB" id="A0A3P7T1R1"/>
<feature type="transmembrane region" description="Helical" evidence="1">
    <location>
        <begin position="14"/>
        <end position="33"/>
    </location>
</feature>
<keyword evidence="1" id="KW-1133">Transmembrane helix</keyword>
<proteinExistence type="predicted"/>
<protein>
    <submittedName>
        <fullName evidence="2">Uncharacterized protein</fullName>
    </submittedName>
</protein>
<sequence length="44" mass="5804">MVLTDCQRRLHDVFRWWIICWLTVFSMPSYFIMRWYEWWRLGKF</sequence>
<keyword evidence="1" id="KW-0472">Membrane</keyword>
<evidence type="ECO:0000313" key="2">
    <source>
        <dbReference type="EMBL" id="VDO15540.1"/>
    </source>
</evidence>
<dbReference type="EMBL" id="UZAG01003563">
    <property type="protein sequence ID" value="VDO15540.1"/>
    <property type="molecule type" value="Genomic_DNA"/>
</dbReference>
<keyword evidence="3" id="KW-1185">Reference proteome</keyword>